<dbReference type="Proteomes" id="UP001152888">
    <property type="component" value="Unassembled WGS sequence"/>
</dbReference>
<dbReference type="AlphaFoldDB" id="A0A9P0KQH7"/>
<dbReference type="InterPro" id="IPR036397">
    <property type="entry name" value="RNaseH_sf"/>
</dbReference>
<name>A0A9P0KQH7_ACAOB</name>
<comment type="caution">
    <text evidence="1">The sequence shown here is derived from an EMBL/GenBank/DDBJ whole genome shotgun (WGS) entry which is preliminary data.</text>
</comment>
<reference evidence="1" key="1">
    <citation type="submission" date="2022-03" db="EMBL/GenBank/DDBJ databases">
        <authorList>
            <person name="Sayadi A."/>
        </authorList>
    </citation>
    <scope>NUCLEOTIDE SEQUENCE</scope>
</reference>
<dbReference type="EMBL" id="CAKOFQ010006834">
    <property type="protein sequence ID" value="CAH1975274.1"/>
    <property type="molecule type" value="Genomic_DNA"/>
</dbReference>
<proteinExistence type="predicted"/>
<evidence type="ECO:0000313" key="1">
    <source>
        <dbReference type="EMBL" id="CAH1975274.1"/>
    </source>
</evidence>
<dbReference type="GO" id="GO:0003676">
    <property type="term" value="F:nucleic acid binding"/>
    <property type="evidence" value="ECO:0007669"/>
    <property type="project" value="InterPro"/>
</dbReference>
<keyword evidence="2" id="KW-1185">Reference proteome</keyword>
<dbReference type="OrthoDB" id="6748180at2759"/>
<gene>
    <name evidence="1" type="ORF">ACAOBT_LOCUS11541</name>
</gene>
<accession>A0A9P0KQH7</accession>
<sequence length="146" mass="15696">MCITCCTLATGNRYLNTVIKFLDNYKIFGTPGVTFVRRRVGEEFNQEYVVPTLKHGGGSVMVWGCMSASGVGEMFVCEGRMDATKSLVFEVDELFCIPQSGLSSTLSSPSCSILALRASRSPIRCGSSLTKVSCLNTLGASLVSSR</sequence>
<protein>
    <submittedName>
        <fullName evidence="1">Uncharacterized protein</fullName>
    </submittedName>
</protein>
<evidence type="ECO:0000313" key="2">
    <source>
        <dbReference type="Proteomes" id="UP001152888"/>
    </source>
</evidence>
<organism evidence="1 2">
    <name type="scientific">Acanthoscelides obtectus</name>
    <name type="common">Bean weevil</name>
    <name type="synonym">Bruchus obtectus</name>
    <dbReference type="NCBI Taxonomy" id="200917"/>
    <lineage>
        <taxon>Eukaryota</taxon>
        <taxon>Metazoa</taxon>
        <taxon>Ecdysozoa</taxon>
        <taxon>Arthropoda</taxon>
        <taxon>Hexapoda</taxon>
        <taxon>Insecta</taxon>
        <taxon>Pterygota</taxon>
        <taxon>Neoptera</taxon>
        <taxon>Endopterygota</taxon>
        <taxon>Coleoptera</taxon>
        <taxon>Polyphaga</taxon>
        <taxon>Cucujiformia</taxon>
        <taxon>Chrysomeloidea</taxon>
        <taxon>Chrysomelidae</taxon>
        <taxon>Bruchinae</taxon>
        <taxon>Bruchini</taxon>
        <taxon>Acanthoscelides</taxon>
    </lineage>
</organism>
<dbReference type="Gene3D" id="3.30.420.10">
    <property type="entry name" value="Ribonuclease H-like superfamily/Ribonuclease H"/>
    <property type="match status" value="1"/>
</dbReference>